<dbReference type="Proteomes" id="UP000436006">
    <property type="component" value="Unassembled WGS sequence"/>
</dbReference>
<proteinExistence type="predicted"/>
<evidence type="ECO:0000256" key="1">
    <source>
        <dbReference type="SAM" id="MobiDB-lite"/>
    </source>
</evidence>
<gene>
    <name evidence="3" type="ORF">GO755_17445</name>
</gene>
<name>A0A7K1SDF0_9BACT</name>
<reference evidence="3 4" key="1">
    <citation type="submission" date="2019-12" db="EMBL/GenBank/DDBJ databases">
        <title>Spirosoma sp. HMF4905 genome sequencing and assembly.</title>
        <authorList>
            <person name="Kang H."/>
            <person name="Cha I."/>
            <person name="Kim H."/>
            <person name="Joh K."/>
        </authorList>
    </citation>
    <scope>NUCLEOTIDE SEQUENCE [LARGE SCALE GENOMIC DNA]</scope>
    <source>
        <strain evidence="3 4">HMF4905</strain>
    </source>
</reference>
<accession>A0A7K1SDF0</accession>
<dbReference type="EMBL" id="WPIN01000006">
    <property type="protein sequence ID" value="MVM31837.1"/>
    <property type="molecule type" value="Genomic_DNA"/>
</dbReference>
<dbReference type="AlphaFoldDB" id="A0A7K1SDF0"/>
<feature type="chain" id="PRO_5029559776" evidence="2">
    <location>
        <begin position="19"/>
        <end position="139"/>
    </location>
</feature>
<evidence type="ECO:0000256" key="2">
    <source>
        <dbReference type="SAM" id="SignalP"/>
    </source>
</evidence>
<protein>
    <submittedName>
        <fullName evidence="3">Uncharacterized protein</fullName>
    </submittedName>
</protein>
<sequence length="139" mass="15058">MKKSLTVLSLLLMGVLAAAQTKPTSSTTTTPTPPTVISVIESVSGKQFLPDTAFAALSEEDETLLTKEPIANWGLLQESGPSMAYSNLVIGTRSYQLVITRQPKEVFPKAMLLRFTTPKSKPEPIARGTLKPKADEKLK</sequence>
<evidence type="ECO:0000313" key="3">
    <source>
        <dbReference type="EMBL" id="MVM31837.1"/>
    </source>
</evidence>
<feature type="signal peptide" evidence="2">
    <location>
        <begin position="1"/>
        <end position="18"/>
    </location>
</feature>
<keyword evidence="2" id="KW-0732">Signal</keyword>
<evidence type="ECO:0000313" key="4">
    <source>
        <dbReference type="Proteomes" id="UP000436006"/>
    </source>
</evidence>
<organism evidence="3 4">
    <name type="scientific">Spirosoma arboris</name>
    <dbReference type="NCBI Taxonomy" id="2682092"/>
    <lineage>
        <taxon>Bacteria</taxon>
        <taxon>Pseudomonadati</taxon>
        <taxon>Bacteroidota</taxon>
        <taxon>Cytophagia</taxon>
        <taxon>Cytophagales</taxon>
        <taxon>Cytophagaceae</taxon>
        <taxon>Spirosoma</taxon>
    </lineage>
</organism>
<dbReference type="RefSeq" id="WP_157586474.1">
    <property type="nucleotide sequence ID" value="NZ_WPIN01000006.1"/>
</dbReference>
<keyword evidence="4" id="KW-1185">Reference proteome</keyword>
<comment type="caution">
    <text evidence="3">The sequence shown here is derived from an EMBL/GenBank/DDBJ whole genome shotgun (WGS) entry which is preliminary data.</text>
</comment>
<feature type="region of interest" description="Disordered" evidence="1">
    <location>
        <begin position="118"/>
        <end position="139"/>
    </location>
</feature>